<accession>A0ABT9QDM6</accession>
<proteinExistence type="predicted"/>
<comment type="caution">
    <text evidence="1">The sequence shown here is derived from an EMBL/GenBank/DDBJ whole genome shotgun (WGS) entry which is preliminary data.</text>
</comment>
<evidence type="ECO:0000313" key="2">
    <source>
        <dbReference type="Proteomes" id="UP001225356"/>
    </source>
</evidence>
<dbReference type="EMBL" id="JAUSQU010000001">
    <property type="protein sequence ID" value="MDP9844044.1"/>
    <property type="molecule type" value="Genomic_DNA"/>
</dbReference>
<evidence type="ECO:0008006" key="3">
    <source>
        <dbReference type="Google" id="ProtNLM"/>
    </source>
</evidence>
<evidence type="ECO:0000313" key="1">
    <source>
        <dbReference type="EMBL" id="MDP9844044.1"/>
    </source>
</evidence>
<reference evidence="1 2" key="1">
    <citation type="submission" date="2023-07" db="EMBL/GenBank/DDBJ databases">
        <title>Sequencing the genomes of 1000 actinobacteria strains.</title>
        <authorList>
            <person name="Klenk H.-P."/>
        </authorList>
    </citation>
    <scope>NUCLEOTIDE SEQUENCE [LARGE SCALE GENOMIC DNA]</scope>
    <source>
        <strain evidence="1 2">DSM 46740</strain>
    </source>
</reference>
<organism evidence="1 2">
    <name type="scientific">Streptosporangium lutulentum</name>
    <dbReference type="NCBI Taxonomy" id="1461250"/>
    <lineage>
        <taxon>Bacteria</taxon>
        <taxon>Bacillati</taxon>
        <taxon>Actinomycetota</taxon>
        <taxon>Actinomycetes</taxon>
        <taxon>Streptosporangiales</taxon>
        <taxon>Streptosporangiaceae</taxon>
        <taxon>Streptosporangium</taxon>
    </lineage>
</organism>
<gene>
    <name evidence="1" type="ORF">J2853_003255</name>
</gene>
<dbReference type="RefSeq" id="WP_307558605.1">
    <property type="nucleotide sequence ID" value="NZ_JAUSQU010000001.1"/>
</dbReference>
<sequence>MEESIRPLVPMGMTSLETAELLRRELAVQQITCDIHDGYDLALVSVWVGLVVRCDGERFWWRIGWSFRHSRFVYAWHSATDPERAAQRIAVLYAELREQHMPPWLVPKVAGMDHGPR</sequence>
<dbReference type="Proteomes" id="UP001225356">
    <property type="component" value="Unassembled WGS sequence"/>
</dbReference>
<name>A0ABT9QDM6_9ACTN</name>
<keyword evidence="2" id="KW-1185">Reference proteome</keyword>
<protein>
    <recommendedName>
        <fullName evidence="3">DUF3024 domain-containing protein</fullName>
    </recommendedName>
</protein>